<keyword evidence="9 19" id="KW-0808">Transferase</keyword>
<evidence type="ECO:0000256" key="8">
    <source>
        <dbReference type="ARBA" id="ARBA00022573"/>
    </source>
</evidence>
<dbReference type="GO" id="GO:0005886">
    <property type="term" value="C:plasma membrane"/>
    <property type="evidence" value="ECO:0007669"/>
    <property type="project" value="UniProtKB-SubCell"/>
</dbReference>
<evidence type="ECO:0000256" key="2">
    <source>
        <dbReference type="ARBA" id="ARBA00004651"/>
    </source>
</evidence>
<comment type="pathway">
    <text evidence="3 19">Cofactor biosynthesis; adenosylcobalamin biosynthesis; adenosylcobalamin from cob(II)yrinate a,c-diamide: step 7/7.</text>
</comment>
<keyword evidence="10 19" id="KW-0812">Transmembrane</keyword>
<keyword evidence="11 19" id="KW-0460">Magnesium</keyword>
<dbReference type="EC" id="2.7.8.26" evidence="5 19"/>
<keyword evidence="13 19" id="KW-0472">Membrane</keyword>
<evidence type="ECO:0000256" key="19">
    <source>
        <dbReference type="HAMAP-Rule" id="MF_00719"/>
    </source>
</evidence>
<keyword evidence="8 19" id="KW-0169">Cobalamin biosynthesis</keyword>
<dbReference type="UniPathway" id="UPA00148">
    <property type="reaction ID" value="UER00238"/>
</dbReference>
<evidence type="ECO:0000256" key="7">
    <source>
        <dbReference type="ARBA" id="ARBA00022475"/>
    </source>
</evidence>
<evidence type="ECO:0000256" key="16">
    <source>
        <dbReference type="ARBA" id="ARBA00032853"/>
    </source>
</evidence>
<comment type="similarity">
    <text evidence="4 19">Belongs to the CobS family.</text>
</comment>
<proteinExistence type="inferred from homology"/>
<evidence type="ECO:0000256" key="1">
    <source>
        <dbReference type="ARBA" id="ARBA00001946"/>
    </source>
</evidence>
<comment type="catalytic activity">
    <reaction evidence="17 19">
        <text>alpha-ribazole + adenosylcob(III)inamide-GDP = adenosylcob(III)alamin + GMP + H(+)</text>
        <dbReference type="Rhea" id="RHEA:16049"/>
        <dbReference type="ChEBI" id="CHEBI:10329"/>
        <dbReference type="ChEBI" id="CHEBI:15378"/>
        <dbReference type="ChEBI" id="CHEBI:18408"/>
        <dbReference type="ChEBI" id="CHEBI:58115"/>
        <dbReference type="ChEBI" id="CHEBI:60487"/>
        <dbReference type="EC" id="2.7.8.26"/>
    </reaction>
</comment>
<dbReference type="GO" id="GO:0008818">
    <property type="term" value="F:cobalamin 5'-phosphate synthase activity"/>
    <property type="evidence" value="ECO:0007669"/>
    <property type="project" value="UniProtKB-UniRule"/>
</dbReference>
<dbReference type="EMBL" id="JACIGI010000007">
    <property type="protein sequence ID" value="MBB4285535.1"/>
    <property type="molecule type" value="Genomic_DNA"/>
</dbReference>
<dbReference type="Proteomes" id="UP000555728">
    <property type="component" value="Unassembled WGS sequence"/>
</dbReference>
<keyword evidence="7 19" id="KW-1003">Cell membrane</keyword>
<feature type="transmembrane region" description="Helical" evidence="19">
    <location>
        <begin position="215"/>
        <end position="234"/>
    </location>
</feature>
<dbReference type="HAMAP" id="MF_00719">
    <property type="entry name" value="CobS"/>
    <property type="match status" value="1"/>
</dbReference>
<feature type="transmembrane region" description="Helical" evidence="19">
    <location>
        <begin position="190"/>
        <end position="209"/>
    </location>
</feature>
<evidence type="ECO:0000256" key="15">
    <source>
        <dbReference type="ARBA" id="ARBA00032605"/>
    </source>
</evidence>
<evidence type="ECO:0000256" key="13">
    <source>
        <dbReference type="ARBA" id="ARBA00023136"/>
    </source>
</evidence>
<comment type="caution">
    <text evidence="20">The sequence shown here is derived from an EMBL/GenBank/DDBJ whole genome shotgun (WGS) entry which is preliminary data.</text>
</comment>
<evidence type="ECO:0000256" key="5">
    <source>
        <dbReference type="ARBA" id="ARBA00013200"/>
    </source>
</evidence>
<dbReference type="PANTHER" id="PTHR34148">
    <property type="entry name" value="ADENOSYLCOBINAMIDE-GDP RIBAZOLETRANSFERASE"/>
    <property type="match status" value="1"/>
</dbReference>
<dbReference type="GO" id="GO:0009236">
    <property type="term" value="P:cobalamin biosynthetic process"/>
    <property type="evidence" value="ECO:0007669"/>
    <property type="project" value="UniProtKB-UniRule"/>
</dbReference>
<dbReference type="PANTHER" id="PTHR34148:SF1">
    <property type="entry name" value="ADENOSYLCOBINAMIDE-GDP RIBAZOLETRANSFERASE"/>
    <property type="match status" value="1"/>
</dbReference>
<evidence type="ECO:0000256" key="6">
    <source>
        <dbReference type="ARBA" id="ARBA00015850"/>
    </source>
</evidence>
<comment type="cofactor">
    <cofactor evidence="1 19">
        <name>Mg(2+)</name>
        <dbReference type="ChEBI" id="CHEBI:18420"/>
    </cofactor>
</comment>
<keyword evidence="21" id="KW-1185">Reference proteome</keyword>
<evidence type="ECO:0000256" key="12">
    <source>
        <dbReference type="ARBA" id="ARBA00022989"/>
    </source>
</evidence>
<evidence type="ECO:0000256" key="4">
    <source>
        <dbReference type="ARBA" id="ARBA00010561"/>
    </source>
</evidence>
<evidence type="ECO:0000313" key="21">
    <source>
        <dbReference type="Proteomes" id="UP000555728"/>
    </source>
</evidence>
<comment type="catalytic activity">
    <reaction evidence="18 19">
        <text>alpha-ribazole 5'-phosphate + adenosylcob(III)inamide-GDP = adenosylcob(III)alamin 5'-phosphate + GMP + H(+)</text>
        <dbReference type="Rhea" id="RHEA:23560"/>
        <dbReference type="ChEBI" id="CHEBI:15378"/>
        <dbReference type="ChEBI" id="CHEBI:57918"/>
        <dbReference type="ChEBI" id="CHEBI:58115"/>
        <dbReference type="ChEBI" id="CHEBI:60487"/>
        <dbReference type="ChEBI" id="CHEBI:60493"/>
        <dbReference type="EC" id="2.7.8.26"/>
    </reaction>
</comment>
<evidence type="ECO:0000256" key="9">
    <source>
        <dbReference type="ARBA" id="ARBA00022679"/>
    </source>
</evidence>
<evidence type="ECO:0000256" key="18">
    <source>
        <dbReference type="ARBA" id="ARBA00049504"/>
    </source>
</evidence>
<evidence type="ECO:0000256" key="14">
    <source>
        <dbReference type="ARBA" id="ARBA00025228"/>
    </source>
</evidence>
<feature type="transmembrane region" description="Helical" evidence="19">
    <location>
        <begin position="147"/>
        <end position="169"/>
    </location>
</feature>
<gene>
    <name evidence="19" type="primary">cobS</name>
    <name evidence="20" type="ORF">GGD88_001253</name>
</gene>
<evidence type="ECO:0000256" key="10">
    <source>
        <dbReference type="ARBA" id="ARBA00022692"/>
    </source>
</evidence>
<dbReference type="AlphaFoldDB" id="A0A7W6RZD3"/>
<dbReference type="RefSeq" id="WP_184432870.1">
    <property type="nucleotide sequence ID" value="NZ_JACIGI010000007.1"/>
</dbReference>
<organism evidence="20 21">
    <name type="scientific">Roseospira goensis</name>
    <dbReference type="NCBI Taxonomy" id="391922"/>
    <lineage>
        <taxon>Bacteria</taxon>
        <taxon>Pseudomonadati</taxon>
        <taxon>Pseudomonadota</taxon>
        <taxon>Alphaproteobacteria</taxon>
        <taxon>Rhodospirillales</taxon>
        <taxon>Rhodospirillaceae</taxon>
        <taxon>Roseospira</taxon>
    </lineage>
</organism>
<reference evidence="20 21" key="1">
    <citation type="submission" date="2020-08" db="EMBL/GenBank/DDBJ databases">
        <title>Genome sequencing of Purple Non-Sulfur Bacteria from various extreme environments.</title>
        <authorList>
            <person name="Mayer M."/>
        </authorList>
    </citation>
    <scope>NUCLEOTIDE SEQUENCE [LARGE SCALE GENOMIC DNA]</scope>
    <source>
        <strain evidence="20 21">JA135</strain>
    </source>
</reference>
<evidence type="ECO:0000256" key="17">
    <source>
        <dbReference type="ARBA" id="ARBA00048623"/>
    </source>
</evidence>
<name>A0A7W6RZD3_9PROT</name>
<comment type="subcellular location">
    <subcellularLocation>
        <location evidence="2 19">Cell membrane</location>
        <topology evidence="2 19">Multi-pass membrane protein</topology>
    </subcellularLocation>
</comment>
<keyword evidence="12 19" id="KW-1133">Transmembrane helix</keyword>
<feature type="transmembrane region" description="Helical" evidence="19">
    <location>
        <begin position="118"/>
        <end position="141"/>
    </location>
</feature>
<evidence type="ECO:0000256" key="11">
    <source>
        <dbReference type="ARBA" id="ARBA00022842"/>
    </source>
</evidence>
<feature type="transmembrane region" description="Helical" evidence="19">
    <location>
        <begin position="43"/>
        <end position="66"/>
    </location>
</feature>
<feature type="transmembrane region" description="Helical" evidence="19">
    <location>
        <begin position="246"/>
        <end position="266"/>
    </location>
</feature>
<evidence type="ECO:0000256" key="3">
    <source>
        <dbReference type="ARBA" id="ARBA00004663"/>
    </source>
</evidence>
<dbReference type="InterPro" id="IPR003805">
    <property type="entry name" value="CobS"/>
</dbReference>
<evidence type="ECO:0000313" key="20">
    <source>
        <dbReference type="EMBL" id="MBB4285535.1"/>
    </source>
</evidence>
<protein>
    <recommendedName>
        <fullName evidence="6 19">Adenosylcobinamide-GDP ribazoletransferase</fullName>
        <ecNumber evidence="5 19">2.7.8.26</ecNumber>
    </recommendedName>
    <alternativeName>
        <fullName evidence="16 19">Cobalamin synthase</fullName>
    </alternativeName>
    <alternativeName>
        <fullName evidence="15 19">Cobalamin-5'-phosphate synthase</fullName>
    </alternativeName>
</protein>
<comment type="function">
    <text evidence="14 19">Joins adenosylcobinamide-GDP and alpha-ribazole to generate adenosylcobalamin (Ado-cobalamin). Also synthesizes adenosylcobalamin 5'-phosphate from adenosylcobinamide-GDP and alpha-ribazole 5'-phosphate.</text>
</comment>
<dbReference type="GO" id="GO:0051073">
    <property type="term" value="F:adenosylcobinamide-GDP ribazoletransferase activity"/>
    <property type="evidence" value="ECO:0007669"/>
    <property type="project" value="UniProtKB-UniRule"/>
</dbReference>
<sequence length="267" mass="26596">MASSPLPPVLSRRLNEVHLAIVFLTRLPWVRADWSHPLMSAAWAFPLAGVLLGLACGAVAGAALAAGAAPLLAAALAVGAATLFTGCLHEDGVGDTADGIGSGRDRARSLEILRDSRIGTYGVVAVVMTLGIRVAALTQLLQAAGPWWAGALPAWVLAAALGRGAGPLFTRLCDPARGDGVGAGAGRPDGAGVAVALALPLLGGLLLGAGRDQGAATLLGLLAALGPLVWLAGLARRRLGGYTGDVIGAAILIVECTALALLAAVWA</sequence>
<accession>A0A7W6RZD3</accession>
<dbReference type="Pfam" id="PF02654">
    <property type="entry name" value="CobS"/>
    <property type="match status" value="1"/>
</dbReference>